<proteinExistence type="predicted"/>
<accession>A0A2P2IUR9</accession>
<organism evidence="1">
    <name type="scientific">Rhizophora mucronata</name>
    <name type="common">Asiatic mangrove</name>
    <dbReference type="NCBI Taxonomy" id="61149"/>
    <lineage>
        <taxon>Eukaryota</taxon>
        <taxon>Viridiplantae</taxon>
        <taxon>Streptophyta</taxon>
        <taxon>Embryophyta</taxon>
        <taxon>Tracheophyta</taxon>
        <taxon>Spermatophyta</taxon>
        <taxon>Magnoliopsida</taxon>
        <taxon>eudicotyledons</taxon>
        <taxon>Gunneridae</taxon>
        <taxon>Pentapetalae</taxon>
        <taxon>rosids</taxon>
        <taxon>fabids</taxon>
        <taxon>Malpighiales</taxon>
        <taxon>Rhizophoraceae</taxon>
        <taxon>Rhizophora</taxon>
    </lineage>
</organism>
<evidence type="ECO:0000313" key="1">
    <source>
        <dbReference type="EMBL" id="MBW84982.1"/>
    </source>
</evidence>
<sequence length="39" mass="4466">MPDLFIPCSRPSHIPCFGMSFGGSSFEKQDFEYGISFFR</sequence>
<dbReference type="AlphaFoldDB" id="A0A2P2IUR9"/>
<name>A0A2P2IUR9_RHIMU</name>
<reference evidence="1" key="1">
    <citation type="submission" date="2018-02" db="EMBL/GenBank/DDBJ databases">
        <title>Rhizophora mucronata_Transcriptome.</title>
        <authorList>
            <person name="Meera S.P."/>
            <person name="Sreeshan A."/>
            <person name="Augustine A."/>
        </authorList>
    </citation>
    <scope>NUCLEOTIDE SEQUENCE</scope>
    <source>
        <tissue evidence="1">Leaf</tissue>
    </source>
</reference>
<protein>
    <submittedName>
        <fullName evidence="1">Uncharacterized protein</fullName>
    </submittedName>
</protein>
<dbReference type="EMBL" id="GGEC01004499">
    <property type="protein sequence ID" value="MBW84982.1"/>
    <property type="molecule type" value="Transcribed_RNA"/>
</dbReference>